<proteinExistence type="inferred from homology"/>
<keyword evidence="2" id="KW-0732">Signal</keyword>
<dbReference type="EMBL" id="KZ305112">
    <property type="protein sequence ID" value="PIA26297.1"/>
    <property type="molecule type" value="Genomic_DNA"/>
</dbReference>
<dbReference type="AlphaFoldDB" id="A0A2G5C657"/>
<evidence type="ECO:0000256" key="1">
    <source>
        <dbReference type="ARBA" id="ARBA00011073"/>
    </source>
</evidence>
<reference evidence="7 8" key="1">
    <citation type="submission" date="2017-09" db="EMBL/GenBank/DDBJ databases">
        <title>WGS assembly of Aquilegia coerulea Goldsmith.</title>
        <authorList>
            <person name="Hodges S."/>
            <person name="Kramer E."/>
            <person name="Nordborg M."/>
            <person name="Tomkins J."/>
            <person name="Borevitz J."/>
            <person name="Derieg N."/>
            <person name="Yan J."/>
            <person name="Mihaltcheva S."/>
            <person name="Hayes R.D."/>
            <person name="Rokhsar D."/>
        </authorList>
    </citation>
    <scope>NUCLEOTIDE SEQUENCE [LARGE SCALE GENOMIC DNA]</scope>
    <source>
        <strain evidence="8">cv. Goldsmith</strain>
    </source>
</reference>
<keyword evidence="4" id="KW-0812">Transmembrane</keyword>
<feature type="domain" description="Peptidase S8/S53" evidence="5">
    <location>
        <begin position="148"/>
        <end position="498"/>
    </location>
</feature>
<evidence type="ECO:0000313" key="8">
    <source>
        <dbReference type="Proteomes" id="UP000230069"/>
    </source>
</evidence>
<feature type="transmembrane region" description="Helical" evidence="4">
    <location>
        <begin position="6"/>
        <end position="26"/>
    </location>
</feature>
<keyword evidence="8" id="KW-1185">Reference proteome</keyword>
<evidence type="ECO:0000256" key="3">
    <source>
        <dbReference type="PROSITE-ProRule" id="PRU01240"/>
    </source>
</evidence>
<dbReference type="InterPro" id="IPR010259">
    <property type="entry name" value="S8pro/Inhibitor_I9"/>
</dbReference>
<dbReference type="Gene3D" id="3.30.70.80">
    <property type="entry name" value="Peptidase S8 propeptide/proteinase inhibitor I9"/>
    <property type="match status" value="1"/>
</dbReference>
<dbReference type="Pfam" id="PF00082">
    <property type="entry name" value="Peptidase_S8"/>
    <property type="match status" value="1"/>
</dbReference>
<dbReference type="SUPFAM" id="SSF52743">
    <property type="entry name" value="Subtilisin-like"/>
    <property type="match status" value="1"/>
</dbReference>
<evidence type="ECO:0000313" key="7">
    <source>
        <dbReference type="EMBL" id="PIA26297.1"/>
    </source>
</evidence>
<accession>A0A2G5C657</accession>
<dbReference type="PROSITE" id="PS51892">
    <property type="entry name" value="SUBTILASE"/>
    <property type="match status" value="1"/>
</dbReference>
<comment type="similarity">
    <text evidence="1 3">Belongs to the peptidase S8 family.</text>
</comment>
<evidence type="ECO:0008006" key="9">
    <source>
        <dbReference type="Google" id="ProtNLM"/>
    </source>
</evidence>
<dbReference type="InterPro" id="IPR037045">
    <property type="entry name" value="S8pro/Inhibitor_I9_sf"/>
</dbReference>
<dbReference type="GO" id="GO:0006508">
    <property type="term" value="P:proteolysis"/>
    <property type="evidence" value="ECO:0007669"/>
    <property type="project" value="InterPro"/>
</dbReference>
<evidence type="ECO:0000259" key="5">
    <source>
        <dbReference type="Pfam" id="PF00082"/>
    </source>
</evidence>
<protein>
    <recommendedName>
        <fullName evidence="9">Peptidase S8/S53 domain-containing protein</fullName>
    </recommendedName>
</protein>
<dbReference type="Proteomes" id="UP000230069">
    <property type="component" value="Unassembled WGS sequence"/>
</dbReference>
<evidence type="ECO:0000259" key="6">
    <source>
        <dbReference type="Pfam" id="PF05922"/>
    </source>
</evidence>
<dbReference type="CDD" id="cd04852">
    <property type="entry name" value="Peptidases_S8_3"/>
    <property type="match status" value="1"/>
</dbReference>
<dbReference type="InterPro" id="IPR036852">
    <property type="entry name" value="Peptidase_S8/S53_dom_sf"/>
</dbReference>
<sequence length="509" mass="54780">MALWIFSTYTTSFLLRILVITTTIFLTQIQMNYCSTTTTTTTTTTSKIYVVYMGSKNSDEIYQMLTLIHGGSIELAQASHVCSYTHSFTGFAAKLTEDQALEMTKMPGVVSVFPNAKRRLHTTHSWDFMGLATDEQMEIPGYSTKNQQNVIIGFIDTGIWPESPSFSDHDMPPVPSRWRGQCQAGEAFNASSCNRKVIGARYYLSGFEAEEKSVSTDKFRSPRDTNGHGSHTASIAAGQYVMDMNFKGLAAGGARGGAPMARIAVYKTCWDSGCYDVDLLAAFDDAIKDGVDIISLSLGPDAPQGDYFNDAISIGSFHAANRGILVVSSVGNEGNQGSATNLAPWLITVAASSTDRDFTSSINLGDGTNYTEILFSVHIFLSYCLESSLNSTKISGNIVVCRHAGSSSESKLAKSLVVKEAGGVGMILIDEQDKDVAIPFTISAAIVGTRIGDRILSYINHTRIPTAHISPAKTVIGSQPAPRVASFSSKGPNALTPAILKLGLQQLEI</sequence>
<name>A0A2G5C657_AQUCA</name>
<dbReference type="CDD" id="cd02120">
    <property type="entry name" value="PA_subtilisin_like"/>
    <property type="match status" value="1"/>
</dbReference>
<gene>
    <name evidence="7" type="ORF">AQUCO_09500040v1</name>
</gene>
<dbReference type="InterPro" id="IPR034197">
    <property type="entry name" value="Peptidases_S8_3"/>
</dbReference>
<dbReference type="GO" id="GO:0004252">
    <property type="term" value="F:serine-type endopeptidase activity"/>
    <property type="evidence" value="ECO:0007669"/>
    <property type="project" value="InterPro"/>
</dbReference>
<keyword evidence="4" id="KW-0472">Membrane</keyword>
<dbReference type="Gene3D" id="3.40.50.200">
    <property type="entry name" value="Peptidase S8/S53 domain"/>
    <property type="match status" value="1"/>
</dbReference>
<evidence type="ECO:0000256" key="2">
    <source>
        <dbReference type="ARBA" id="ARBA00022729"/>
    </source>
</evidence>
<evidence type="ECO:0000256" key="4">
    <source>
        <dbReference type="SAM" id="Phobius"/>
    </source>
</evidence>
<dbReference type="InterPro" id="IPR000209">
    <property type="entry name" value="Peptidase_S8/S53_dom"/>
</dbReference>
<dbReference type="Pfam" id="PF05922">
    <property type="entry name" value="Inhibitor_I9"/>
    <property type="match status" value="1"/>
</dbReference>
<organism evidence="7 8">
    <name type="scientific">Aquilegia coerulea</name>
    <name type="common">Rocky mountain columbine</name>
    <dbReference type="NCBI Taxonomy" id="218851"/>
    <lineage>
        <taxon>Eukaryota</taxon>
        <taxon>Viridiplantae</taxon>
        <taxon>Streptophyta</taxon>
        <taxon>Embryophyta</taxon>
        <taxon>Tracheophyta</taxon>
        <taxon>Spermatophyta</taxon>
        <taxon>Magnoliopsida</taxon>
        <taxon>Ranunculales</taxon>
        <taxon>Ranunculaceae</taxon>
        <taxon>Thalictroideae</taxon>
        <taxon>Aquilegia</taxon>
    </lineage>
</organism>
<comment type="caution">
    <text evidence="3">Lacks conserved residue(s) required for the propagation of feature annotation.</text>
</comment>
<keyword evidence="4" id="KW-1133">Transmembrane helix</keyword>
<dbReference type="PANTHER" id="PTHR10795">
    <property type="entry name" value="PROPROTEIN CONVERTASE SUBTILISIN/KEXIN"/>
    <property type="match status" value="1"/>
</dbReference>
<dbReference type="OrthoDB" id="206201at2759"/>
<dbReference type="InterPro" id="IPR045051">
    <property type="entry name" value="SBT"/>
</dbReference>
<feature type="domain" description="Inhibitor I9" evidence="6">
    <location>
        <begin position="49"/>
        <end position="121"/>
    </location>
</feature>